<reference evidence="1" key="1">
    <citation type="submission" date="2016-11" db="EMBL/GenBank/DDBJ databases">
        <title>The genome of Nicotiana attenuata.</title>
        <authorList>
            <person name="Xu S."/>
            <person name="Brockmoeller T."/>
            <person name="Gaquerel E."/>
            <person name="Navarro A."/>
            <person name="Kuhl H."/>
            <person name="Gase K."/>
            <person name="Ling Z."/>
            <person name="Zhou W."/>
            <person name="Kreitzer C."/>
            <person name="Stanke M."/>
            <person name="Tang H."/>
            <person name="Lyons E."/>
            <person name="Pandey P."/>
            <person name="Pandey S.P."/>
            <person name="Timmermann B."/>
            <person name="Baldwin I.T."/>
        </authorList>
    </citation>
    <scope>NUCLEOTIDE SEQUENCE [LARGE SCALE GENOMIC DNA]</scope>
    <source>
        <strain evidence="1">UT</strain>
    </source>
</reference>
<gene>
    <name evidence="1" type="ORF">A4A49_51733</name>
</gene>
<comment type="caution">
    <text evidence="1">The sequence shown here is derived from an EMBL/GenBank/DDBJ whole genome shotgun (WGS) entry which is preliminary data.</text>
</comment>
<organism evidence="1 2">
    <name type="scientific">Nicotiana attenuata</name>
    <name type="common">Coyote tobacco</name>
    <dbReference type="NCBI Taxonomy" id="49451"/>
    <lineage>
        <taxon>Eukaryota</taxon>
        <taxon>Viridiplantae</taxon>
        <taxon>Streptophyta</taxon>
        <taxon>Embryophyta</taxon>
        <taxon>Tracheophyta</taxon>
        <taxon>Spermatophyta</taxon>
        <taxon>Magnoliopsida</taxon>
        <taxon>eudicotyledons</taxon>
        <taxon>Gunneridae</taxon>
        <taxon>Pentapetalae</taxon>
        <taxon>asterids</taxon>
        <taxon>lamiids</taxon>
        <taxon>Solanales</taxon>
        <taxon>Solanaceae</taxon>
        <taxon>Nicotianoideae</taxon>
        <taxon>Nicotianeae</taxon>
        <taxon>Nicotiana</taxon>
    </lineage>
</organism>
<dbReference type="EMBL" id="MJEQ01000916">
    <property type="protein sequence ID" value="OIT33240.1"/>
    <property type="molecule type" value="Genomic_DNA"/>
</dbReference>
<dbReference type="AlphaFoldDB" id="A0A314KV52"/>
<accession>A0A314KV52</accession>
<evidence type="ECO:0000313" key="1">
    <source>
        <dbReference type="EMBL" id="OIT33240.1"/>
    </source>
</evidence>
<evidence type="ECO:0000313" key="2">
    <source>
        <dbReference type="Proteomes" id="UP000187609"/>
    </source>
</evidence>
<dbReference type="Gramene" id="OIT33240">
    <property type="protein sequence ID" value="OIT33240"/>
    <property type="gene ID" value="A4A49_51733"/>
</dbReference>
<sequence length="106" mass="11753">MASSAYIHHNKVKFIQLILTPHNMEKASRKLLCLVTFWLFVTGFHFMSGIAEARGSGSAQGPPSCNFNTDCQPWCTFWRAGSGACISNSCKCVIVPCCRKTILKHN</sequence>
<name>A0A314KV52_NICAT</name>
<protein>
    <submittedName>
        <fullName evidence="1">Uncharacterized protein</fullName>
    </submittedName>
</protein>
<dbReference type="Proteomes" id="UP000187609">
    <property type="component" value="Unassembled WGS sequence"/>
</dbReference>
<keyword evidence="2" id="KW-1185">Reference proteome</keyword>
<proteinExistence type="predicted"/>